<proteinExistence type="predicted"/>
<dbReference type="RefSeq" id="WP_345271289.1">
    <property type="nucleotide sequence ID" value="NZ_BAABHB010000020.1"/>
</dbReference>
<name>A0ABP8L1V0_9BACT</name>
<evidence type="ECO:0000313" key="2">
    <source>
        <dbReference type="Proteomes" id="UP001500936"/>
    </source>
</evidence>
<protein>
    <submittedName>
        <fullName evidence="1">Uncharacterized protein</fullName>
    </submittedName>
</protein>
<comment type="caution">
    <text evidence="1">The sequence shown here is derived from an EMBL/GenBank/DDBJ whole genome shotgun (WGS) entry which is preliminary data.</text>
</comment>
<reference evidence="2" key="1">
    <citation type="journal article" date="2019" name="Int. J. Syst. Evol. Microbiol.">
        <title>The Global Catalogue of Microorganisms (GCM) 10K type strain sequencing project: providing services to taxonomists for standard genome sequencing and annotation.</title>
        <authorList>
            <consortium name="The Broad Institute Genomics Platform"/>
            <consortium name="The Broad Institute Genome Sequencing Center for Infectious Disease"/>
            <person name="Wu L."/>
            <person name="Ma J."/>
        </authorList>
    </citation>
    <scope>NUCLEOTIDE SEQUENCE [LARGE SCALE GENOMIC DNA]</scope>
    <source>
        <strain evidence="2">JCM 17925</strain>
    </source>
</reference>
<keyword evidence="2" id="KW-1185">Reference proteome</keyword>
<gene>
    <name evidence="1" type="ORF">GCM10023187_54920</name>
</gene>
<accession>A0ABP8L1V0</accession>
<sequence>MDSQLLFSNNEFEKLVSEVAAKATYVNFCQVIYVGSNLTSHNMVCVKDDEKQYISAWPDWAFQAAKEALIANHKLWIIANEAPFGSNIKQLYIMYRGFPN</sequence>
<dbReference type="EMBL" id="BAABHB010000020">
    <property type="protein sequence ID" value="GAA4420039.1"/>
    <property type="molecule type" value="Genomic_DNA"/>
</dbReference>
<organism evidence="1 2">
    <name type="scientific">Nibrella viscosa</name>
    <dbReference type="NCBI Taxonomy" id="1084524"/>
    <lineage>
        <taxon>Bacteria</taxon>
        <taxon>Pseudomonadati</taxon>
        <taxon>Bacteroidota</taxon>
        <taxon>Cytophagia</taxon>
        <taxon>Cytophagales</taxon>
        <taxon>Spirosomataceae</taxon>
        <taxon>Nibrella</taxon>
    </lineage>
</organism>
<dbReference type="Proteomes" id="UP001500936">
    <property type="component" value="Unassembled WGS sequence"/>
</dbReference>
<evidence type="ECO:0000313" key="1">
    <source>
        <dbReference type="EMBL" id="GAA4420039.1"/>
    </source>
</evidence>